<reference evidence="1 2" key="1">
    <citation type="submission" date="2020-05" db="EMBL/GenBank/DDBJ databases">
        <title>Sulfurimonas marisnigri, sp. nov., and Sulfurimonas baltica, sp. nov., manganese oxide reducing chemolithoautotrophs of the class Epsilonproteobacteria isolated from the pelagic redoxclines of the Black and Baltic Seas and emended description of the genus Sulfurimonas.</title>
        <authorList>
            <person name="Henkel J.V."/>
            <person name="Laudan C."/>
            <person name="Werner J."/>
            <person name="Neu T."/>
            <person name="Plewe S."/>
            <person name="Sproer C."/>
            <person name="Bunk B."/>
            <person name="Schulz-Vogt H.N."/>
        </authorList>
    </citation>
    <scope>NUCLEOTIDE SEQUENCE [LARGE SCALE GENOMIC DNA]</scope>
    <source>
        <strain evidence="1 2">GD2</strain>
    </source>
</reference>
<evidence type="ECO:0000313" key="2">
    <source>
        <dbReference type="Proteomes" id="UP000593994"/>
    </source>
</evidence>
<dbReference type="RefSeq" id="WP_194372122.1">
    <property type="nucleotide sequence ID" value="NZ_CP054492.1"/>
</dbReference>
<keyword evidence="2" id="KW-1185">Reference proteome</keyword>
<evidence type="ECO:0000313" key="1">
    <source>
        <dbReference type="EMBL" id="QOY53251.1"/>
    </source>
</evidence>
<organism evidence="1 2">
    <name type="scientific">Candidatus Sulfurimonas baltica</name>
    <dbReference type="NCBI Taxonomy" id="2740404"/>
    <lineage>
        <taxon>Bacteria</taxon>
        <taxon>Pseudomonadati</taxon>
        <taxon>Campylobacterota</taxon>
        <taxon>Epsilonproteobacteria</taxon>
        <taxon>Campylobacterales</taxon>
        <taxon>Sulfurimonadaceae</taxon>
        <taxon>Sulfurimonas</taxon>
    </lineage>
</organism>
<dbReference type="KEGG" id="sbal:HUE88_06105"/>
<dbReference type="AlphaFoldDB" id="A0A7S7LXI8"/>
<dbReference type="EMBL" id="CP054492">
    <property type="protein sequence ID" value="QOY53251.1"/>
    <property type="molecule type" value="Genomic_DNA"/>
</dbReference>
<accession>A0A7S7LXI8</accession>
<dbReference type="Proteomes" id="UP000593994">
    <property type="component" value="Chromosome"/>
</dbReference>
<name>A0A7S7LXI8_9BACT</name>
<proteinExistence type="predicted"/>
<gene>
    <name evidence="1" type="ORF">HUE88_06105</name>
</gene>
<sequence>MIEEIHKDYYLIKEFIDNYYIEKRGDIHDLGFAIVSNLKNLKRRLNFLKEALDKHERGDYKNIYEKMMLENYIRCEYKLFFELLPPYVFPDMTIEEFQIRIGCSYKLLNKDVNEC</sequence>
<protein>
    <submittedName>
        <fullName evidence="1">Uncharacterized protein</fullName>
    </submittedName>
</protein>